<protein>
    <submittedName>
        <fullName evidence="11">Membrane protein</fullName>
    </submittedName>
</protein>
<dbReference type="PANTHER" id="PTHR43077">
    <property type="entry name" value="TRANSPORT PERMEASE YVFS-RELATED"/>
    <property type="match status" value="1"/>
</dbReference>
<evidence type="ECO:0000259" key="9">
    <source>
        <dbReference type="Pfam" id="PF12051"/>
    </source>
</evidence>
<dbReference type="Proteomes" id="UP000299211">
    <property type="component" value="Unassembled WGS sequence"/>
</dbReference>
<name>A0A4D4MGR6_STRAX</name>
<organism evidence="11 12">
    <name type="scientific">Streptomyces avermitilis</name>
    <dbReference type="NCBI Taxonomy" id="33903"/>
    <lineage>
        <taxon>Bacteria</taxon>
        <taxon>Bacillati</taxon>
        <taxon>Actinomycetota</taxon>
        <taxon>Actinomycetes</taxon>
        <taxon>Kitasatosporales</taxon>
        <taxon>Streptomycetaceae</taxon>
        <taxon>Streptomyces</taxon>
    </lineage>
</organism>
<feature type="transmembrane region" description="Helical" evidence="8">
    <location>
        <begin position="46"/>
        <end position="70"/>
    </location>
</feature>
<keyword evidence="5 8" id="KW-1133">Transmembrane helix</keyword>
<feature type="transmembrane region" description="Helical" evidence="8">
    <location>
        <begin position="290"/>
        <end position="313"/>
    </location>
</feature>
<dbReference type="Proteomes" id="UP000302139">
    <property type="component" value="Unassembled WGS sequence"/>
</dbReference>
<keyword evidence="4 8" id="KW-0812">Transmembrane</keyword>
<comment type="subcellular location">
    <subcellularLocation>
        <location evidence="1">Cell membrane</location>
        <topology evidence="1">Multi-pass membrane protein</topology>
    </subcellularLocation>
</comment>
<keyword evidence="3" id="KW-1003">Cell membrane</keyword>
<feature type="region of interest" description="Disordered" evidence="7">
    <location>
        <begin position="447"/>
        <end position="466"/>
    </location>
</feature>
<dbReference type="Pfam" id="PF12051">
    <property type="entry name" value="DUF3533"/>
    <property type="match status" value="1"/>
</dbReference>
<feature type="transmembrane region" description="Helical" evidence="8">
    <location>
        <begin position="414"/>
        <end position="433"/>
    </location>
</feature>
<dbReference type="EMBL" id="BJHX01000001">
    <property type="protein sequence ID" value="GDY68427.1"/>
    <property type="molecule type" value="Genomic_DNA"/>
</dbReference>
<reference evidence="11 12" key="1">
    <citation type="submission" date="2019-04" db="EMBL/GenBank/DDBJ databases">
        <title>Draft genome sequences of Streptomyces avermitilis ATCC 31267.</title>
        <authorList>
            <person name="Komaki H."/>
            <person name="Tamura T."/>
            <person name="Hosoyama A."/>
        </authorList>
    </citation>
    <scope>NUCLEOTIDE SEQUENCE [LARGE SCALE GENOMIC DNA]</scope>
    <source>
        <strain evidence="11 12">ATCC 31267</strain>
    </source>
</reference>
<dbReference type="AlphaFoldDB" id="A0A4D4MGR6"/>
<gene>
    <name evidence="10" type="ORF">SAV14893_078200</name>
    <name evidence="11" type="ORF">SAV31267_006850</name>
</gene>
<dbReference type="GO" id="GO:0005886">
    <property type="term" value="C:plasma membrane"/>
    <property type="evidence" value="ECO:0007669"/>
    <property type="project" value="UniProtKB-SubCell"/>
</dbReference>
<evidence type="ECO:0000313" key="10">
    <source>
        <dbReference type="EMBL" id="GDY68427.1"/>
    </source>
</evidence>
<dbReference type="PANTHER" id="PTHR43077:SF8">
    <property type="entry name" value="DOXORUBICIN RESISTANCE ABC TRANSPORTER PERMEASE PROTEIN DRRB"/>
    <property type="match status" value="1"/>
</dbReference>
<feature type="transmembrane region" description="Helical" evidence="8">
    <location>
        <begin position="239"/>
        <end position="257"/>
    </location>
</feature>
<evidence type="ECO:0000313" key="12">
    <source>
        <dbReference type="Proteomes" id="UP000299211"/>
    </source>
</evidence>
<dbReference type="Gene3D" id="3.40.1710.10">
    <property type="entry name" value="abc type-2 transporter like domain"/>
    <property type="match status" value="1"/>
</dbReference>
<evidence type="ECO:0000256" key="2">
    <source>
        <dbReference type="ARBA" id="ARBA00007783"/>
    </source>
</evidence>
<evidence type="ECO:0000256" key="1">
    <source>
        <dbReference type="ARBA" id="ARBA00004651"/>
    </source>
</evidence>
<feature type="domain" description="DUF3533" evidence="9">
    <location>
        <begin position="55"/>
        <end position="419"/>
    </location>
</feature>
<reference evidence="10 13" key="2">
    <citation type="submission" date="2019-04" db="EMBL/GenBank/DDBJ databases">
        <title>Draft genome sequences of Streptomyces avermitilis NBRC 14893.</title>
        <authorList>
            <person name="Komaki H."/>
            <person name="Tamura T."/>
            <person name="Hosoyama A."/>
        </authorList>
    </citation>
    <scope>NUCLEOTIDE SEQUENCE [LARGE SCALE GENOMIC DNA]</scope>
    <source>
        <strain evidence="10 13">NBRC 14893</strain>
    </source>
</reference>
<sequence>MNSWESAKKPQAPGSEPTASDDARATAQPAEPPQAQAAALLRHRRLWLVPTVMSGLVAVALSLLYMGGIVDPNSNLHRLPIALVDADTGQPLPGQRQNLGAQLTRTIAASTTGERVEWRRLSRAQAQDQLSSGKVYGALVVPADFTASVASLTTAQAPKKPTLTVLTSPGVGSLGSSLSSQIAQSAAHQASREIGRQLLESTVVKGVDARTRLFLADPVTVTTDVGHPIGRHSGLGLTAFYYTLLLVLSAFVGANIIHNGVDVALGYADNEIGPWHTRRPTVRINRTQTLLLKMAMTAGIIVLTTSLVMVATITVLGMDASHLPLLWTFSYCASLAVGLGVQAINAAFGGIGQIVAMFVFIALALPSSGGAVPLQAVPGFYRFLAVFEPMRQLSDGTRAILFFNAQADAGLTRAWIMIAVGWVLAFAFGFAMTRYYDHKGLQRLTPPPAPSAAAAGGTTPAPGTTA</sequence>
<dbReference type="RefSeq" id="WP_078234716.1">
    <property type="nucleotide sequence ID" value="NZ_MTJO01000018.1"/>
</dbReference>
<feature type="region of interest" description="Disordered" evidence="7">
    <location>
        <begin position="1"/>
        <end position="34"/>
    </location>
</feature>
<comment type="caution">
    <text evidence="11">The sequence shown here is derived from an EMBL/GenBank/DDBJ whole genome shotgun (WGS) entry which is preliminary data.</text>
</comment>
<feature type="compositionally biased region" description="Low complexity" evidence="7">
    <location>
        <begin position="451"/>
        <end position="466"/>
    </location>
</feature>
<evidence type="ECO:0000313" key="13">
    <source>
        <dbReference type="Proteomes" id="UP000302139"/>
    </source>
</evidence>
<feature type="transmembrane region" description="Helical" evidence="8">
    <location>
        <begin position="325"/>
        <end position="348"/>
    </location>
</feature>
<keyword evidence="6 8" id="KW-0472">Membrane</keyword>
<accession>A0A4D4MGR6</accession>
<evidence type="ECO:0000313" key="11">
    <source>
        <dbReference type="EMBL" id="GDY71200.1"/>
    </source>
</evidence>
<evidence type="ECO:0000256" key="4">
    <source>
        <dbReference type="ARBA" id="ARBA00022692"/>
    </source>
</evidence>
<comment type="similarity">
    <text evidence="2">Belongs to the ABC-2 integral membrane protein family.</text>
</comment>
<dbReference type="EMBL" id="BJHY01000001">
    <property type="protein sequence ID" value="GDY71200.1"/>
    <property type="molecule type" value="Genomic_DNA"/>
</dbReference>
<dbReference type="InterPro" id="IPR022703">
    <property type="entry name" value="DUF3533"/>
</dbReference>
<proteinExistence type="inferred from homology"/>
<evidence type="ECO:0000256" key="6">
    <source>
        <dbReference type="ARBA" id="ARBA00023136"/>
    </source>
</evidence>
<dbReference type="InterPro" id="IPR051328">
    <property type="entry name" value="T7SS_ABC-Transporter"/>
</dbReference>
<feature type="compositionally biased region" description="Low complexity" evidence="7">
    <location>
        <begin position="25"/>
        <end position="34"/>
    </location>
</feature>
<evidence type="ECO:0000256" key="8">
    <source>
        <dbReference type="SAM" id="Phobius"/>
    </source>
</evidence>
<feature type="transmembrane region" description="Helical" evidence="8">
    <location>
        <begin position="355"/>
        <end position="374"/>
    </location>
</feature>
<evidence type="ECO:0000256" key="5">
    <source>
        <dbReference type="ARBA" id="ARBA00022989"/>
    </source>
</evidence>
<evidence type="ECO:0000256" key="3">
    <source>
        <dbReference type="ARBA" id="ARBA00022475"/>
    </source>
</evidence>
<evidence type="ECO:0000256" key="7">
    <source>
        <dbReference type="SAM" id="MobiDB-lite"/>
    </source>
</evidence>